<keyword evidence="4" id="KW-1185">Reference proteome</keyword>
<feature type="domain" description="Activator of Hsp90 ATPase homologue 1/2-like C-terminal" evidence="2">
    <location>
        <begin position="16"/>
        <end position="144"/>
    </location>
</feature>
<dbReference type="InterPro" id="IPR013538">
    <property type="entry name" value="ASHA1/2-like_C"/>
</dbReference>
<organism evidence="3 4">
    <name type="scientific">Candidatus Nitrosocosmicus arcticus</name>
    <dbReference type="NCBI Taxonomy" id="2035267"/>
    <lineage>
        <taxon>Archaea</taxon>
        <taxon>Nitrososphaerota</taxon>
        <taxon>Nitrososphaeria</taxon>
        <taxon>Nitrososphaerales</taxon>
        <taxon>Nitrososphaeraceae</taxon>
        <taxon>Candidatus Nitrosocosmicus</taxon>
    </lineage>
</organism>
<dbReference type="OrthoDB" id="9351at2157"/>
<name>A0A557STX4_9ARCH</name>
<dbReference type="Proteomes" id="UP000315289">
    <property type="component" value="Unassembled WGS sequence"/>
</dbReference>
<proteinExistence type="inferred from homology"/>
<accession>A0A557STX4</accession>
<dbReference type="InterPro" id="IPR023393">
    <property type="entry name" value="START-like_dom_sf"/>
</dbReference>
<dbReference type="CDD" id="cd07814">
    <property type="entry name" value="SRPBCC_CalC_Aha1-like"/>
    <property type="match status" value="1"/>
</dbReference>
<dbReference type="EMBL" id="VOAH01000010">
    <property type="protein sequence ID" value="TVP40062.1"/>
    <property type="molecule type" value="Genomic_DNA"/>
</dbReference>
<gene>
    <name evidence="3" type="ORF">NARC_100124</name>
</gene>
<dbReference type="RefSeq" id="WP_144732466.1">
    <property type="nucleotide sequence ID" value="NZ_ML675586.1"/>
</dbReference>
<protein>
    <recommendedName>
        <fullName evidence="2">Activator of Hsp90 ATPase homologue 1/2-like C-terminal domain-containing protein</fullName>
    </recommendedName>
</protein>
<dbReference type="SUPFAM" id="SSF55961">
    <property type="entry name" value="Bet v1-like"/>
    <property type="match status" value="1"/>
</dbReference>
<comment type="similarity">
    <text evidence="1">Belongs to the AHA1 family.</text>
</comment>
<sequence length="147" mass="17433">MKEKDYDAIRKEIVINASVDKVYSALIDPELLTQWFPNIATIEPWAGGKVFFRFSKEVTKEKKDHDVIGTIISIIPNKELSYTWNFTTKPEYNKNTIVTWKLEQLDNDKTKITLIHSGFTNVDRIQYDEHNEGWDWYTKRLENFVRD</sequence>
<dbReference type="Pfam" id="PF08327">
    <property type="entry name" value="AHSA1"/>
    <property type="match status" value="1"/>
</dbReference>
<comment type="caution">
    <text evidence="3">The sequence shown here is derived from an EMBL/GenBank/DDBJ whole genome shotgun (WGS) entry which is preliminary data.</text>
</comment>
<dbReference type="Gene3D" id="3.30.530.20">
    <property type="match status" value="1"/>
</dbReference>
<evidence type="ECO:0000313" key="3">
    <source>
        <dbReference type="EMBL" id="TVP40062.1"/>
    </source>
</evidence>
<evidence type="ECO:0000259" key="2">
    <source>
        <dbReference type="Pfam" id="PF08327"/>
    </source>
</evidence>
<reference evidence="3 4" key="1">
    <citation type="journal article" date="2019" name="Front. Microbiol.">
        <title>Ammonia Oxidation by the Arctic Terrestrial Thaumarchaeote Candidatus Nitrosocosmicus arcticus Is Stimulated by Increasing Temperatures.</title>
        <authorList>
            <person name="Alves R.J.E."/>
            <person name="Kerou M."/>
            <person name="Zappe A."/>
            <person name="Bittner R."/>
            <person name="Abby S.S."/>
            <person name="Schmidt H.A."/>
            <person name="Pfeifer K."/>
            <person name="Schleper C."/>
        </authorList>
    </citation>
    <scope>NUCLEOTIDE SEQUENCE [LARGE SCALE GENOMIC DNA]</scope>
    <source>
        <strain evidence="3 4">Kfb</strain>
    </source>
</reference>
<evidence type="ECO:0000256" key="1">
    <source>
        <dbReference type="ARBA" id="ARBA00006817"/>
    </source>
</evidence>
<dbReference type="AlphaFoldDB" id="A0A557STX4"/>
<evidence type="ECO:0000313" key="4">
    <source>
        <dbReference type="Proteomes" id="UP000315289"/>
    </source>
</evidence>